<dbReference type="SUPFAM" id="SSF56655">
    <property type="entry name" value="Carbohydrate phosphatase"/>
    <property type="match status" value="1"/>
</dbReference>
<evidence type="ECO:0000259" key="4">
    <source>
        <dbReference type="Pfam" id="PF00316"/>
    </source>
</evidence>
<keyword evidence="2" id="KW-0460">Magnesium</keyword>
<dbReference type="WBParaSite" id="PEQ_0000676701-mRNA-1">
    <property type="protein sequence ID" value="PEQ_0000676701-mRNA-1"/>
    <property type="gene ID" value="PEQ_0000676701"/>
</dbReference>
<dbReference type="GO" id="GO:0006002">
    <property type="term" value="P:fructose 6-phosphate metabolic process"/>
    <property type="evidence" value="ECO:0007669"/>
    <property type="project" value="TreeGrafter"/>
</dbReference>
<dbReference type="Pfam" id="PF00316">
    <property type="entry name" value="FBPase"/>
    <property type="match status" value="1"/>
</dbReference>
<dbReference type="GO" id="GO:0030388">
    <property type="term" value="P:fructose 1,6-bisphosphate metabolic process"/>
    <property type="evidence" value="ECO:0007669"/>
    <property type="project" value="TreeGrafter"/>
</dbReference>
<evidence type="ECO:0000256" key="2">
    <source>
        <dbReference type="ARBA" id="ARBA00022842"/>
    </source>
</evidence>
<evidence type="ECO:0000313" key="6">
    <source>
        <dbReference type="WBParaSite" id="PEQ_0000676701-mRNA-1"/>
    </source>
</evidence>
<dbReference type="InterPro" id="IPR000146">
    <property type="entry name" value="FBPase_class-1"/>
</dbReference>
<evidence type="ECO:0000256" key="1">
    <source>
        <dbReference type="ARBA" id="ARBA00022723"/>
    </source>
</evidence>
<dbReference type="GO" id="GO:0006000">
    <property type="term" value="P:fructose metabolic process"/>
    <property type="evidence" value="ECO:0007669"/>
    <property type="project" value="TreeGrafter"/>
</dbReference>
<reference evidence="6" key="1">
    <citation type="submission" date="2022-11" db="UniProtKB">
        <authorList>
            <consortium name="WormBaseParasite"/>
        </authorList>
    </citation>
    <scope>IDENTIFICATION</scope>
</reference>
<dbReference type="GO" id="GO:0006094">
    <property type="term" value="P:gluconeogenesis"/>
    <property type="evidence" value="ECO:0007669"/>
    <property type="project" value="TreeGrafter"/>
</dbReference>
<dbReference type="PANTHER" id="PTHR11556">
    <property type="entry name" value="FRUCTOSE-1,6-BISPHOSPHATASE-RELATED"/>
    <property type="match status" value="1"/>
</dbReference>
<dbReference type="GO" id="GO:0005829">
    <property type="term" value="C:cytosol"/>
    <property type="evidence" value="ECO:0007669"/>
    <property type="project" value="TreeGrafter"/>
</dbReference>
<evidence type="ECO:0000256" key="3">
    <source>
        <dbReference type="ARBA" id="ARBA00024331"/>
    </source>
</evidence>
<dbReference type="Proteomes" id="UP000887564">
    <property type="component" value="Unplaced"/>
</dbReference>
<dbReference type="AlphaFoldDB" id="A0A914RJX8"/>
<dbReference type="GO" id="GO:0046872">
    <property type="term" value="F:metal ion binding"/>
    <property type="evidence" value="ECO:0007669"/>
    <property type="project" value="UniProtKB-KW"/>
</dbReference>
<sequence length="159" mass="17546">LIIVEPERQGKYIVAVDPLDGASNIGCLASIGTIFGIFKKTTEGPVTEADVLQSGRQMLAAGYALYGSATSVVISTGNGVNSYLLDPFFIIDKVPYHLEGKRNFTLYLGSLGNFRKVENERKSSDLIRSRPLEKRSCENCKRPTAKFWIRATFGYLSVM</sequence>
<name>A0A914RJX8_PAREQ</name>
<feature type="domain" description="Fructose-1-6-bisphosphatase class I N-terminal" evidence="4">
    <location>
        <begin position="1"/>
        <end position="87"/>
    </location>
</feature>
<keyword evidence="1" id="KW-0479">Metal-binding</keyword>
<protein>
    <submittedName>
        <fullName evidence="6">Fructose-1-6-bisphosphatase class I N-terminal domain-containing protein</fullName>
    </submittedName>
</protein>
<dbReference type="PANTHER" id="PTHR11556:SF1">
    <property type="entry name" value="FRUCTOSE-BISPHOSPHATASE"/>
    <property type="match status" value="1"/>
</dbReference>
<dbReference type="Gene3D" id="3.30.540.10">
    <property type="entry name" value="Fructose-1,6-Bisphosphatase, subunit A, domain 1"/>
    <property type="match status" value="1"/>
</dbReference>
<keyword evidence="5" id="KW-1185">Reference proteome</keyword>
<proteinExistence type="predicted"/>
<organism evidence="5 6">
    <name type="scientific">Parascaris equorum</name>
    <name type="common">Equine roundworm</name>
    <dbReference type="NCBI Taxonomy" id="6256"/>
    <lineage>
        <taxon>Eukaryota</taxon>
        <taxon>Metazoa</taxon>
        <taxon>Ecdysozoa</taxon>
        <taxon>Nematoda</taxon>
        <taxon>Chromadorea</taxon>
        <taxon>Rhabditida</taxon>
        <taxon>Spirurina</taxon>
        <taxon>Ascaridomorpha</taxon>
        <taxon>Ascaridoidea</taxon>
        <taxon>Ascarididae</taxon>
        <taxon>Parascaris</taxon>
    </lineage>
</organism>
<comment type="pathway">
    <text evidence="3">Carbohydrate biosynthesis.</text>
</comment>
<evidence type="ECO:0000313" key="5">
    <source>
        <dbReference type="Proteomes" id="UP000887564"/>
    </source>
</evidence>
<dbReference type="GO" id="GO:0042132">
    <property type="term" value="F:fructose 1,6-bisphosphate 1-phosphatase activity"/>
    <property type="evidence" value="ECO:0007669"/>
    <property type="project" value="TreeGrafter"/>
</dbReference>
<accession>A0A914RJX8</accession>
<dbReference type="InterPro" id="IPR033391">
    <property type="entry name" value="FBPase_N"/>
</dbReference>
<dbReference type="GO" id="GO:0005986">
    <property type="term" value="P:sucrose biosynthetic process"/>
    <property type="evidence" value="ECO:0007669"/>
    <property type="project" value="TreeGrafter"/>
</dbReference>